<evidence type="ECO:0000259" key="9">
    <source>
        <dbReference type="Pfam" id="PF21082"/>
    </source>
</evidence>
<dbReference type="InterPro" id="IPR049278">
    <property type="entry name" value="MS_channel_C"/>
</dbReference>
<keyword evidence="6 7" id="KW-0472">Membrane</keyword>
<name>A0A1I4JLW3_9BURK</name>
<dbReference type="SUPFAM" id="SSF82861">
    <property type="entry name" value="Mechanosensitive channel protein MscS (YggB), transmembrane region"/>
    <property type="match status" value="1"/>
</dbReference>
<organism evidence="10 11">
    <name type="scientific">Rugamonas rubra</name>
    <dbReference type="NCBI Taxonomy" id="758825"/>
    <lineage>
        <taxon>Bacteria</taxon>
        <taxon>Pseudomonadati</taxon>
        <taxon>Pseudomonadota</taxon>
        <taxon>Betaproteobacteria</taxon>
        <taxon>Burkholderiales</taxon>
        <taxon>Oxalobacteraceae</taxon>
        <taxon>Telluria group</taxon>
        <taxon>Rugamonas</taxon>
    </lineage>
</organism>
<dbReference type="PANTHER" id="PTHR30347">
    <property type="entry name" value="POTASSIUM CHANNEL RELATED"/>
    <property type="match status" value="1"/>
</dbReference>
<dbReference type="Gene3D" id="3.30.70.100">
    <property type="match status" value="1"/>
</dbReference>
<evidence type="ECO:0000259" key="8">
    <source>
        <dbReference type="Pfam" id="PF00924"/>
    </source>
</evidence>
<dbReference type="EMBL" id="FOTW01000006">
    <property type="protein sequence ID" value="SFL67578.1"/>
    <property type="molecule type" value="Genomic_DNA"/>
</dbReference>
<dbReference type="InterPro" id="IPR011014">
    <property type="entry name" value="MscS_channel_TM-2"/>
</dbReference>
<feature type="domain" description="Mechanosensitive ion channel MscS" evidence="8">
    <location>
        <begin position="258"/>
        <end position="323"/>
    </location>
</feature>
<evidence type="ECO:0000313" key="10">
    <source>
        <dbReference type="EMBL" id="SFL67578.1"/>
    </source>
</evidence>
<keyword evidence="3" id="KW-1003">Cell membrane</keyword>
<evidence type="ECO:0000256" key="2">
    <source>
        <dbReference type="ARBA" id="ARBA00008017"/>
    </source>
</evidence>
<keyword evidence="11" id="KW-1185">Reference proteome</keyword>
<dbReference type="InterPro" id="IPR006685">
    <property type="entry name" value="MscS_channel_2nd"/>
</dbReference>
<dbReference type="GO" id="GO:0008381">
    <property type="term" value="F:mechanosensitive monoatomic ion channel activity"/>
    <property type="evidence" value="ECO:0007669"/>
    <property type="project" value="UniProtKB-ARBA"/>
</dbReference>
<keyword evidence="4 7" id="KW-0812">Transmembrane</keyword>
<dbReference type="SUPFAM" id="SSF82689">
    <property type="entry name" value="Mechanosensitive channel protein MscS (YggB), C-terminal domain"/>
    <property type="match status" value="1"/>
</dbReference>
<feature type="transmembrane region" description="Helical" evidence="7">
    <location>
        <begin position="22"/>
        <end position="40"/>
    </location>
</feature>
<dbReference type="Proteomes" id="UP000199470">
    <property type="component" value="Unassembled WGS sequence"/>
</dbReference>
<evidence type="ECO:0000313" key="11">
    <source>
        <dbReference type="Proteomes" id="UP000199470"/>
    </source>
</evidence>
<sequence length="437" mass="47317">MNSLPITNLLTDLLGDLNDPGLLWQLGAIAFSVLLGWALGRRLSRRVRSGEAHQGALQFGVESFSRVIVPLVIVVLLALAKAVLAKWHHVNLMKVAIPIFGSLVVIRFTFYLLRRVFARHGQVGATMLTFEKVFQLMVWLAVVLYITGLWVDVFAFLDDTVLPIGKHKVSIASILQAAVSVVVLLMLALWAGTALDERLMKVQGMNSNLRVVMARMGRAILIVVAVLASLSLVGIDLTVLSVFGGALGVGLGLGLQKIASNYISGFVILLDRSLTIGDMITVDKYSGKVTQINTRYTVLQGLDGVESIVPNEMLVSGAVQNSSLSNKMLWISTNVSVAYDSDLDFVLELLEKAAASVERVSSTQPPAAQLLSFGADGLDLRVGFWIGDPENGRGGVISDVNRAIWRAFKENRISVPFPQREMRIVGTFPPADAGRAA</sequence>
<evidence type="ECO:0000256" key="1">
    <source>
        <dbReference type="ARBA" id="ARBA00004651"/>
    </source>
</evidence>
<evidence type="ECO:0000256" key="6">
    <source>
        <dbReference type="ARBA" id="ARBA00023136"/>
    </source>
</evidence>
<evidence type="ECO:0000256" key="5">
    <source>
        <dbReference type="ARBA" id="ARBA00022989"/>
    </source>
</evidence>
<feature type="transmembrane region" description="Helical" evidence="7">
    <location>
        <begin position="212"/>
        <end position="231"/>
    </location>
</feature>
<gene>
    <name evidence="10" type="ORF">SAMN02982985_01096</name>
</gene>
<evidence type="ECO:0000256" key="4">
    <source>
        <dbReference type="ARBA" id="ARBA00022692"/>
    </source>
</evidence>
<feature type="transmembrane region" description="Helical" evidence="7">
    <location>
        <begin position="67"/>
        <end position="89"/>
    </location>
</feature>
<dbReference type="InterPro" id="IPR052702">
    <property type="entry name" value="MscS-like_channel"/>
</dbReference>
<evidence type="ECO:0000256" key="3">
    <source>
        <dbReference type="ARBA" id="ARBA00022475"/>
    </source>
</evidence>
<dbReference type="InterPro" id="IPR011066">
    <property type="entry name" value="MscS_channel_C_sf"/>
</dbReference>
<dbReference type="InterPro" id="IPR010920">
    <property type="entry name" value="LSM_dom_sf"/>
</dbReference>
<dbReference type="Pfam" id="PF21082">
    <property type="entry name" value="MS_channel_3rd"/>
    <property type="match status" value="1"/>
</dbReference>
<protein>
    <submittedName>
        <fullName evidence="10">Mechanosensitive ion channel</fullName>
    </submittedName>
</protein>
<dbReference type="Gene3D" id="2.30.30.60">
    <property type="match status" value="1"/>
</dbReference>
<dbReference type="GO" id="GO:0005886">
    <property type="term" value="C:plasma membrane"/>
    <property type="evidence" value="ECO:0007669"/>
    <property type="project" value="UniProtKB-SubCell"/>
</dbReference>
<keyword evidence="5 7" id="KW-1133">Transmembrane helix</keyword>
<dbReference type="STRING" id="758825.SAMN02982985_01096"/>
<reference evidence="10 11" key="1">
    <citation type="submission" date="2016-10" db="EMBL/GenBank/DDBJ databases">
        <authorList>
            <person name="de Groot N.N."/>
        </authorList>
    </citation>
    <scope>NUCLEOTIDE SEQUENCE [LARGE SCALE GENOMIC DNA]</scope>
    <source>
        <strain evidence="10 11">ATCC 43154</strain>
    </source>
</reference>
<dbReference type="SUPFAM" id="SSF50182">
    <property type="entry name" value="Sm-like ribonucleoproteins"/>
    <property type="match status" value="1"/>
</dbReference>
<accession>A0A1I4JLW3</accession>
<dbReference type="Gene3D" id="1.10.287.1260">
    <property type="match status" value="1"/>
</dbReference>
<feature type="transmembrane region" description="Helical" evidence="7">
    <location>
        <begin position="95"/>
        <end position="113"/>
    </location>
</feature>
<dbReference type="Pfam" id="PF00924">
    <property type="entry name" value="MS_channel_2nd"/>
    <property type="match status" value="1"/>
</dbReference>
<dbReference type="RefSeq" id="WP_093384740.1">
    <property type="nucleotide sequence ID" value="NZ_FOTW01000006.1"/>
</dbReference>
<dbReference type="OrthoDB" id="9809206at2"/>
<comment type="subcellular location">
    <subcellularLocation>
        <location evidence="1">Cell membrane</location>
        <topology evidence="1">Multi-pass membrane protein</topology>
    </subcellularLocation>
</comment>
<feature type="transmembrane region" description="Helical" evidence="7">
    <location>
        <begin position="169"/>
        <end position="191"/>
    </location>
</feature>
<comment type="similarity">
    <text evidence="2">Belongs to the MscS (TC 1.A.23) family.</text>
</comment>
<dbReference type="AlphaFoldDB" id="A0A1I4JLW3"/>
<evidence type="ECO:0000256" key="7">
    <source>
        <dbReference type="SAM" id="Phobius"/>
    </source>
</evidence>
<proteinExistence type="inferred from homology"/>
<feature type="domain" description="Mechanosensitive ion channel MscS C-terminal" evidence="9">
    <location>
        <begin position="332"/>
        <end position="414"/>
    </location>
</feature>
<feature type="transmembrane region" description="Helical" evidence="7">
    <location>
        <begin position="133"/>
        <end position="157"/>
    </location>
</feature>
<dbReference type="PANTHER" id="PTHR30347:SF1">
    <property type="entry name" value="MECHANOSENSITIVE CHANNEL MSCK"/>
    <property type="match status" value="1"/>
</dbReference>
<dbReference type="InterPro" id="IPR023408">
    <property type="entry name" value="MscS_beta-dom_sf"/>
</dbReference>